<dbReference type="InterPro" id="IPR016432">
    <property type="entry name" value="RNP4"/>
</dbReference>
<dbReference type="Proteomes" id="UP000197679">
    <property type="component" value="Chromosome"/>
</dbReference>
<keyword evidence="9" id="KW-1185">Reference proteome</keyword>
<dbReference type="GO" id="GO:0016787">
    <property type="term" value="F:hydrolase activity"/>
    <property type="evidence" value="ECO:0007669"/>
    <property type="project" value="UniProtKB-KW"/>
</dbReference>
<accession>A0A218NP35</accession>
<dbReference type="GO" id="GO:0001682">
    <property type="term" value="P:tRNA 5'-leader removal"/>
    <property type="evidence" value="ECO:0007669"/>
    <property type="project" value="InterPro"/>
</dbReference>
<keyword evidence="5" id="KW-0255">Endonuclease</keyword>
<dbReference type="GeneID" id="33314516"/>
<keyword evidence="6" id="KW-0378">Hydrolase</keyword>
<keyword evidence="2" id="KW-0819">tRNA processing</keyword>
<evidence type="ECO:0000256" key="6">
    <source>
        <dbReference type="ARBA" id="ARBA00022801"/>
    </source>
</evidence>
<dbReference type="RefSeq" id="WP_088820543.1">
    <property type="nucleotide sequence ID" value="NZ_CP019964.1"/>
</dbReference>
<dbReference type="Pfam" id="PF04032">
    <property type="entry name" value="Rpr2"/>
    <property type="match status" value="1"/>
</dbReference>
<name>A0A218NP35_9ARCH</name>
<proteinExistence type="predicted"/>
<dbReference type="GO" id="GO:0046872">
    <property type="term" value="F:metal ion binding"/>
    <property type="evidence" value="ECO:0007669"/>
    <property type="project" value="UniProtKB-KW"/>
</dbReference>
<dbReference type="SUPFAM" id="SSF57783">
    <property type="entry name" value="Zinc beta-ribbon"/>
    <property type="match status" value="1"/>
</dbReference>
<dbReference type="PIRSF" id="PIRSF004878">
    <property type="entry name" value="RNase_P_4"/>
    <property type="match status" value="1"/>
</dbReference>
<evidence type="ECO:0000313" key="9">
    <source>
        <dbReference type="Proteomes" id="UP000197679"/>
    </source>
</evidence>
<keyword evidence="1" id="KW-0963">Cytoplasm</keyword>
<dbReference type="PANTHER" id="PTHR14742:SF0">
    <property type="entry name" value="RIBONUCLEASE P PROTEIN SUBUNIT P21"/>
    <property type="match status" value="1"/>
</dbReference>
<keyword evidence="4" id="KW-0479">Metal-binding</keyword>
<dbReference type="Gene3D" id="1.20.5.420">
    <property type="entry name" value="Immunoglobulin FC, subunit C"/>
    <property type="match status" value="1"/>
</dbReference>
<sequence>MHKHKSSININKIANDRVRILFDTALLNEDNRDYAAYCISEMRKISSHHRIKLSRSVKDRFCRKCNSLLVPGETAEVRILKKGKEILYKCNRCGTKKHIITDIKQ</sequence>
<dbReference type="EMBL" id="CP019964">
    <property type="protein sequence ID" value="ASI14249.1"/>
    <property type="molecule type" value="Genomic_DNA"/>
</dbReference>
<evidence type="ECO:0000313" key="8">
    <source>
        <dbReference type="EMBL" id="ASI14249.1"/>
    </source>
</evidence>
<gene>
    <name evidence="8" type="ORF">Mia14_0980</name>
</gene>
<dbReference type="AlphaFoldDB" id="A0A218NP35"/>
<reference evidence="8 9" key="1">
    <citation type="journal article" date="2017" name="Nat. Commun.">
        <title>'ARMAN' archaea depend on association with euryarchaeal host in culture and in situ.</title>
        <authorList>
            <person name="Golyshina O."/>
            <person name="Toshchakov S."/>
            <person name="Makarova K."/>
            <person name="Gavrilov S."/>
            <person name="Korzhenkov A."/>
            <person name="La Cono V."/>
            <person name="Arcadi E."/>
            <person name="Nechitaylo T."/>
            <person name="Ferrer M."/>
            <person name="Kublanov I."/>
            <person name="Wolf Y."/>
            <person name="Yakimov M."/>
            <person name="Golyshin P."/>
            <person name="Slesarev A."/>
            <person name="Kozyavkin S."/>
        </authorList>
    </citation>
    <scope>NUCLEOTIDE SEQUENCE [LARGE SCALE GENOMIC DNA]</scope>
    <source>
        <strain evidence="8 9">Mia14</strain>
    </source>
</reference>
<evidence type="ECO:0000256" key="5">
    <source>
        <dbReference type="ARBA" id="ARBA00022759"/>
    </source>
</evidence>
<keyword evidence="3" id="KW-0540">Nuclease</keyword>
<protein>
    <submittedName>
        <fullName evidence="8">Ribonuclease P protein subunit aRpr2</fullName>
    </submittedName>
</protein>
<dbReference type="Gene3D" id="6.20.50.20">
    <property type="match status" value="1"/>
</dbReference>
<dbReference type="OrthoDB" id="10058at2157"/>
<evidence type="ECO:0000256" key="7">
    <source>
        <dbReference type="ARBA" id="ARBA00022833"/>
    </source>
</evidence>
<evidence type="ECO:0000256" key="2">
    <source>
        <dbReference type="ARBA" id="ARBA00022694"/>
    </source>
</evidence>
<evidence type="ECO:0000256" key="3">
    <source>
        <dbReference type="ARBA" id="ARBA00022722"/>
    </source>
</evidence>
<dbReference type="GO" id="GO:0030677">
    <property type="term" value="C:ribonuclease P complex"/>
    <property type="evidence" value="ECO:0007669"/>
    <property type="project" value="InterPro"/>
</dbReference>
<evidence type="ECO:0000256" key="4">
    <source>
        <dbReference type="ARBA" id="ARBA00022723"/>
    </source>
</evidence>
<organism evidence="8 9">
    <name type="scientific">Candidatus Mancarchaeum acidiphilum</name>
    <dbReference type="NCBI Taxonomy" id="1920749"/>
    <lineage>
        <taxon>Archaea</taxon>
        <taxon>Candidatus Micrarchaeota</taxon>
        <taxon>Candidatus Mancarchaeum</taxon>
    </lineage>
</organism>
<dbReference type="PANTHER" id="PTHR14742">
    <property type="entry name" value="RIBONUCLEASE P SUBUNIT P21"/>
    <property type="match status" value="1"/>
</dbReference>
<dbReference type="GO" id="GO:0004519">
    <property type="term" value="F:endonuclease activity"/>
    <property type="evidence" value="ECO:0007669"/>
    <property type="project" value="UniProtKB-KW"/>
</dbReference>
<evidence type="ECO:0000256" key="1">
    <source>
        <dbReference type="ARBA" id="ARBA00022490"/>
    </source>
</evidence>
<dbReference type="KEGG" id="marh:Mia14_0980"/>
<dbReference type="InterPro" id="IPR007175">
    <property type="entry name" value="Rpr2/Snm1/Rpp21"/>
</dbReference>
<keyword evidence="7" id="KW-0862">Zinc</keyword>